<dbReference type="InterPro" id="IPR038666">
    <property type="entry name" value="SSP1_head-tail_sf"/>
</dbReference>
<evidence type="ECO:0000313" key="1">
    <source>
        <dbReference type="EMBL" id="MDX8329593.1"/>
    </source>
</evidence>
<name>A0ABU4VYF0_9HYPH</name>
<accession>A0ABU4VYF0</accession>
<protein>
    <submittedName>
        <fullName evidence="1">Head-tail adaptor protein</fullName>
    </submittedName>
</protein>
<organism evidence="1 2">
    <name type="scientific">Agrobacterium rosae</name>
    <dbReference type="NCBI Taxonomy" id="1972867"/>
    <lineage>
        <taxon>Bacteria</taxon>
        <taxon>Pseudomonadati</taxon>
        <taxon>Pseudomonadota</taxon>
        <taxon>Alphaproteobacteria</taxon>
        <taxon>Hyphomicrobiales</taxon>
        <taxon>Rhizobiaceae</taxon>
        <taxon>Rhizobium/Agrobacterium group</taxon>
        <taxon>Agrobacterium</taxon>
    </lineage>
</organism>
<dbReference type="Pfam" id="PF05521">
    <property type="entry name" value="Phage_HCP"/>
    <property type="match status" value="1"/>
</dbReference>
<evidence type="ECO:0000313" key="2">
    <source>
        <dbReference type="Proteomes" id="UP001277561"/>
    </source>
</evidence>
<dbReference type="Gene3D" id="2.40.10.270">
    <property type="entry name" value="Bacteriophage SPP1 head-tail adaptor protein"/>
    <property type="match status" value="1"/>
</dbReference>
<gene>
    <name evidence="1" type="ORF">RMS29_10170</name>
</gene>
<reference evidence="1" key="1">
    <citation type="journal article" date="2023" name="Phytobiomes J">
        <title>Deciphering the key players within the bacterial microbiota associated with aerial crown gall tumors on rhododendron: Insights into the gallobiome.</title>
        <authorList>
            <person name="Kuzmanovic N."/>
            <person name="Nesme J."/>
            <person name="Wolf J."/>
            <person name="Neumann-Schaal M."/>
            <person name="Petersen J."/>
            <person name="Fernandez-Gnecco G."/>
            <person name="Sproeer C."/>
            <person name="Bunk B."/>
            <person name="Overmann J."/>
            <person name="Sorensen S.J."/>
            <person name="Idczak E."/>
            <person name="Smalla K."/>
        </authorList>
    </citation>
    <scope>NUCLEOTIDE SEQUENCE [LARGE SCALE GENOMIC DNA]</scope>
    <source>
        <strain evidence="1">Rho-14.1</strain>
    </source>
</reference>
<dbReference type="RefSeq" id="WP_320188225.1">
    <property type="nucleotide sequence ID" value="NZ_CP192764.1"/>
</dbReference>
<dbReference type="Proteomes" id="UP001277561">
    <property type="component" value="Unassembled WGS sequence"/>
</dbReference>
<dbReference type="InterPro" id="IPR008767">
    <property type="entry name" value="Phage_SPP1_head-tail_adaptor"/>
</dbReference>
<dbReference type="EMBL" id="JAVRAD010000003">
    <property type="protein sequence ID" value="MDX8329593.1"/>
    <property type="molecule type" value="Genomic_DNA"/>
</dbReference>
<comment type="caution">
    <text evidence="1">The sequence shown here is derived from an EMBL/GenBank/DDBJ whole genome shotgun (WGS) entry which is preliminary data.</text>
</comment>
<keyword evidence="2" id="KW-1185">Reference proteome</keyword>
<proteinExistence type="predicted"/>
<sequence length="147" mass="16890">MNAPTRPRGLARLSSFHREGKFQMERRRGAGDLRHRYAFDKRINVKDGFGNLKGSWEQQFDCRAGLFHLRGGEKVMADRLEGHHSQIVFVRMSSLTRLVSTDWRVRDVRAGEFVDGIWKGPSFNIRDVTPTNDRAWLDFLVQSGGAD</sequence>